<dbReference type="STRING" id="1121432.SAMN02745219_01328"/>
<accession>A0A1M6EYD7</accession>
<dbReference type="InterPro" id="IPR014710">
    <property type="entry name" value="RmlC-like_jellyroll"/>
</dbReference>
<feature type="domain" description="HTH crp-type" evidence="5">
    <location>
        <begin position="148"/>
        <end position="221"/>
    </location>
</feature>
<dbReference type="InterPro" id="IPR018490">
    <property type="entry name" value="cNMP-bd_dom_sf"/>
</dbReference>
<dbReference type="CDD" id="cd00038">
    <property type="entry name" value="CAP_ED"/>
    <property type="match status" value="1"/>
</dbReference>
<gene>
    <name evidence="6" type="ORF">SAMN02745219_01328</name>
</gene>
<dbReference type="SMART" id="SM00100">
    <property type="entry name" value="cNMP"/>
    <property type="match status" value="1"/>
</dbReference>
<dbReference type="RefSeq" id="WP_114281470.1">
    <property type="nucleotide sequence ID" value="NZ_FQZM01000014.1"/>
</dbReference>
<evidence type="ECO:0000256" key="3">
    <source>
        <dbReference type="ARBA" id="ARBA00023163"/>
    </source>
</evidence>
<dbReference type="SUPFAM" id="SSF51206">
    <property type="entry name" value="cAMP-binding domain-like"/>
    <property type="match status" value="1"/>
</dbReference>
<proteinExistence type="predicted"/>
<dbReference type="Pfam" id="PF13545">
    <property type="entry name" value="HTH_Crp_2"/>
    <property type="match status" value="1"/>
</dbReference>
<dbReference type="InterPro" id="IPR050397">
    <property type="entry name" value="Env_Response_Regulators"/>
</dbReference>
<dbReference type="InterPro" id="IPR036388">
    <property type="entry name" value="WH-like_DNA-bd_sf"/>
</dbReference>
<feature type="domain" description="Cyclic nucleotide-binding" evidence="4">
    <location>
        <begin position="14"/>
        <end position="100"/>
    </location>
</feature>
<dbReference type="PROSITE" id="PS51063">
    <property type="entry name" value="HTH_CRP_2"/>
    <property type="match status" value="1"/>
</dbReference>
<evidence type="ECO:0000256" key="1">
    <source>
        <dbReference type="ARBA" id="ARBA00023015"/>
    </source>
</evidence>
<keyword evidence="1" id="KW-0805">Transcription regulation</keyword>
<dbReference type="EMBL" id="FQZM01000014">
    <property type="protein sequence ID" value="SHI90430.1"/>
    <property type="molecule type" value="Genomic_DNA"/>
</dbReference>
<evidence type="ECO:0000313" key="7">
    <source>
        <dbReference type="Proteomes" id="UP000184529"/>
    </source>
</evidence>
<keyword evidence="2" id="KW-0238">DNA-binding</keyword>
<dbReference type="GO" id="GO:0005829">
    <property type="term" value="C:cytosol"/>
    <property type="evidence" value="ECO:0007669"/>
    <property type="project" value="TreeGrafter"/>
</dbReference>
<dbReference type="InterPro" id="IPR000595">
    <property type="entry name" value="cNMP-bd_dom"/>
</dbReference>
<dbReference type="OrthoDB" id="9798104at2"/>
<dbReference type="Proteomes" id="UP000184529">
    <property type="component" value="Unassembled WGS sequence"/>
</dbReference>
<dbReference type="Gene3D" id="2.60.120.10">
    <property type="entry name" value="Jelly Rolls"/>
    <property type="match status" value="1"/>
</dbReference>
<dbReference type="InterPro" id="IPR036390">
    <property type="entry name" value="WH_DNA-bd_sf"/>
</dbReference>
<evidence type="ECO:0000259" key="4">
    <source>
        <dbReference type="PROSITE" id="PS50042"/>
    </source>
</evidence>
<sequence length="226" mass="25700">MLRGEIEQLRNIPLFAGLSDEQLAEIARLILNRKYRKGHIIFMEGEPGEAVYLLKSGRVKIYKQDEEGREHILHYINPGEVFAEVVLFDGGEYPACAEVVEDAHVGLIRNRDMDALILKNPSIALALLKIMTRRLRVSQRQIMELALKDTTRRLASVLLELAREHGQPEGNGIRITMPLTNQELANLVGTSRETANRILGELRRDKAVTVTRQGIVVFKERLKTWL</sequence>
<dbReference type="PROSITE" id="PS00042">
    <property type="entry name" value="HTH_CRP_1"/>
    <property type="match status" value="1"/>
</dbReference>
<keyword evidence="7" id="KW-1185">Reference proteome</keyword>
<dbReference type="PRINTS" id="PR00034">
    <property type="entry name" value="HTHCRP"/>
</dbReference>
<dbReference type="InterPro" id="IPR012318">
    <property type="entry name" value="HTH_CRP"/>
</dbReference>
<dbReference type="AlphaFoldDB" id="A0A1M6EYD7"/>
<dbReference type="GO" id="GO:0003677">
    <property type="term" value="F:DNA binding"/>
    <property type="evidence" value="ECO:0007669"/>
    <property type="project" value="UniProtKB-KW"/>
</dbReference>
<name>A0A1M6EYD7_9FIRM</name>
<dbReference type="PANTHER" id="PTHR24567:SF74">
    <property type="entry name" value="HTH-TYPE TRANSCRIPTIONAL REGULATOR ARCR"/>
    <property type="match status" value="1"/>
</dbReference>
<dbReference type="SUPFAM" id="SSF46785">
    <property type="entry name" value="Winged helix' DNA-binding domain"/>
    <property type="match status" value="1"/>
</dbReference>
<reference evidence="7" key="1">
    <citation type="submission" date="2016-11" db="EMBL/GenBank/DDBJ databases">
        <authorList>
            <person name="Varghese N."/>
            <person name="Submissions S."/>
        </authorList>
    </citation>
    <scope>NUCLEOTIDE SEQUENCE [LARGE SCALE GENOMIC DNA]</scope>
    <source>
        <strain evidence="7">DSM 16057</strain>
    </source>
</reference>
<dbReference type="PANTHER" id="PTHR24567">
    <property type="entry name" value="CRP FAMILY TRANSCRIPTIONAL REGULATORY PROTEIN"/>
    <property type="match status" value="1"/>
</dbReference>
<dbReference type="InterPro" id="IPR018335">
    <property type="entry name" value="Tscrpt_reg_HTH_Crp-type_CS"/>
</dbReference>
<evidence type="ECO:0000313" key="6">
    <source>
        <dbReference type="EMBL" id="SHI90430.1"/>
    </source>
</evidence>
<organism evidence="6 7">
    <name type="scientific">Desulfofundulus thermosubterraneus DSM 16057</name>
    <dbReference type="NCBI Taxonomy" id="1121432"/>
    <lineage>
        <taxon>Bacteria</taxon>
        <taxon>Bacillati</taxon>
        <taxon>Bacillota</taxon>
        <taxon>Clostridia</taxon>
        <taxon>Eubacteriales</taxon>
        <taxon>Peptococcaceae</taxon>
        <taxon>Desulfofundulus</taxon>
    </lineage>
</organism>
<evidence type="ECO:0000259" key="5">
    <source>
        <dbReference type="PROSITE" id="PS51063"/>
    </source>
</evidence>
<dbReference type="Pfam" id="PF00027">
    <property type="entry name" value="cNMP_binding"/>
    <property type="match status" value="1"/>
</dbReference>
<evidence type="ECO:0000256" key="2">
    <source>
        <dbReference type="ARBA" id="ARBA00023125"/>
    </source>
</evidence>
<dbReference type="PROSITE" id="PS50042">
    <property type="entry name" value="CNMP_BINDING_3"/>
    <property type="match status" value="1"/>
</dbReference>
<protein>
    <submittedName>
        <fullName evidence="6">CRP/FNR family transcriptional regulator, anaerobic regulatory protein</fullName>
    </submittedName>
</protein>
<dbReference type="Gene3D" id="1.10.10.10">
    <property type="entry name" value="Winged helix-like DNA-binding domain superfamily/Winged helix DNA-binding domain"/>
    <property type="match status" value="1"/>
</dbReference>
<dbReference type="GO" id="GO:0003700">
    <property type="term" value="F:DNA-binding transcription factor activity"/>
    <property type="evidence" value="ECO:0007669"/>
    <property type="project" value="InterPro"/>
</dbReference>
<keyword evidence="3" id="KW-0804">Transcription</keyword>
<dbReference type="SMART" id="SM00419">
    <property type="entry name" value="HTH_CRP"/>
    <property type="match status" value="1"/>
</dbReference>